<dbReference type="AlphaFoldDB" id="A4BQ31"/>
<keyword evidence="5 8" id="KW-0157">Chromophore</keyword>
<keyword evidence="10" id="KW-0675">Receptor</keyword>
<dbReference type="GO" id="GO:0006950">
    <property type="term" value="P:response to stress"/>
    <property type="evidence" value="ECO:0007669"/>
    <property type="project" value="UniProtKB-ARBA"/>
</dbReference>
<dbReference type="Gene3D" id="1.25.40.80">
    <property type="match status" value="1"/>
</dbReference>
<dbReference type="STRING" id="314278.NB231_04735"/>
<dbReference type="GO" id="GO:0003904">
    <property type="term" value="F:deoxyribodipyrimidine photo-lyase activity"/>
    <property type="evidence" value="ECO:0007669"/>
    <property type="project" value="TreeGrafter"/>
</dbReference>
<accession>A4BQ31</accession>
<comment type="cofactor">
    <cofactor evidence="6">
        <name>FAD</name>
        <dbReference type="ChEBI" id="CHEBI:57692"/>
    </cofactor>
    <text evidence="6">Binds 1 FAD per subunit.</text>
</comment>
<feature type="binding site" evidence="6">
    <location>
        <begin position="371"/>
        <end position="373"/>
    </location>
    <ligand>
        <name>FAD</name>
        <dbReference type="ChEBI" id="CHEBI:57692"/>
    </ligand>
</feature>
<dbReference type="PANTHER" id="PTHR11455">
    <property type="entry name" value="CRYPTOCHROME"/>
    <property type="match status" value="1"/>
</dbReference>
<dbReference type="InterPro" id="IPR036155">
    <property type="entry name" value="Crypto/Photolyase_N_sf"/>
</dbReference>
<dbReference type="GO" id="GO:0003677">
    <property type="term" value="F:DNA binding"/>
    <property type="evidence" value="ECO:0007669"/>
    <property type="project" value="TreeGrafter"/>
</dbReference>
<dbReference type="InterPro" id="IPR018394">
    <property type="entry name" value="DNA_photolyase_1_CS_C"/>
</dbReference>
<dbReference type="InterPro" id="IPR014729">
    <property type="entry name" value="Rossmann-like_a/b/a_fold"/>
</dbReference>
<evidence type="ECO:0000256" key="6">
    <source>
        <dbReference type="PIRSR" id="PIRSR602081-1"/>
    </source>
</evidence>
<dbReference type="OrthoDB" id="9772484at2"/>
<dbReference type="PROSITE" id="PS00394">
    <property type="entry name" value="DNA_PHOTOLYASES_1_1"/>
    <property type="match status" value="1"/>
</dbReference>
<evidence type="ECO:0000256" key="5">
    <source>
        <dbReference type="ARBA" id="ARBA00022991"/>
    </source>
</evidence>
<evidence type="ECO:0000256" key="7">
    <source>
        <dbReference type="PIRSR" id="PIRSR602081-2"/>
    </source>
</evidence>
<feature type="binding site" evidence="6">
    <location>
        <position position="271"/>
    </location>
    <ligand>
        <name>FAD</name>
        <dbReference type="ChEBI" id="CHEBI:57692"/>
    </ligand>
</feature>
<evidence type="ECO:0000256" key="8">
    <source>
        <dbReference type="RuleBase" id="RU004182"/>
    </source>
</evidence>
<dbReference type="Gene3D" id="1.10.579.10">
    <property type="entry name" value="DNA Cyclobutane Dipyrimidine Photolyase, subunit A, domain 3"/>
    <property type="match status" value="1"/>
</dbReference>
<evidence type="ECO:0000313" key="10">
    <source>
        <dbReference type="EMBL" id="EAR22186.1"/>
    </source>
</evidence>
<dbReference type="Proteomes" id="UP000003374">
    <property type="component" value="Unassembled WGS sequence"/>
</dbReference>
<dbReference type="Gene3D" id="3.40.50.620">
    <property type="entry name" value="HUPs"/>
    <property type="match status" value="1"/>
</dbReference>
<dbReference type="Pfam" id="PF00875">
    <property type="entry name" value="DNA_photolyase"/>
    <property type="match status" value="1"/>
</dbReference>
<dbReference type="HOGENOM" id="CLU_010348_2_2_6"/>
<dbReference type="InterPro" id="IPR006050">
    <property type="entry name" value="DNA_photolyase_N"/>
</dbReference>
<dbReference type="SUPFAM" id="SSF52425">
    <property type="entry name" value="Cryptochrome/photolyase, N-terminal domain"/>
    <property type="match status" value="1"/>
</dbReference>
<feature type="site" description="Electron transfer via tryptophanyl radical" evidence="7">
    <location>
        <position position="381"/>
    </location>
</feature>
<dbReference type="InterPro" id="IPR036134">
    <property type="entry name" value="Crypto/Photolyase_FAD-like_sf"/>
</dbReference>
<feature type="domain" description="Photolyase/cryptochrome alpha/beta" evidence="9">
    <location>
        <begin position="5"/>
        <end position="131"/>
    </location>
</feature>
<protein>
    <submittedName>
        <fullName evidence="10">DNA photolyase, Cryptochrome 1 apoprotein (Blue light photoreceptor)</fullName>
    </submittedName>
</protein>
<keyword evidence="10" id="KW-0456">Lyase</keyword>
<comment type="similarity">
    <text evidence="2">Belongs to the DNA photolyase class-1 family.</text>
</comment>
<dbReference type="RefSeq" id="WP_005000161.1">
    <property type="nucleotide sequence ID" value="NZ_CH672427.1"/>
</dbReference>
<dbReference type="GO" id="GO:0071949">
    <property type="term" value="F:FAD binding"/>
    <property type="evidence" value="ECO:0007669"/>
    <property type="project" value="TreeGrafter"/>
</dbReference>
<reference evidence="10 11" key="1">
    <citation type="submission" date="2006-02" db="EMBL/GenBank/DDBJ databases">
        <authorList>
            <person name="Waterbury J."/>
            <person name="Ferriera S."/>
            <person name="Johnson J."/>
            <person name="Kravitz S."/>
            <person name="Halpern A."/>
            <person name="Remington K."/>
            <person name="Beeson K."/>
            <person name="Tran B."/>
            <person name="Rogers Y.-H."/>
            <person name="Friedman R."/>
            <person name="Venter J.C."/>
        </authorList>
    </citation>
    <scope>NUCLEOTIDE SEQUENCE [LARGE SCALE GENOMIC DNA]</scope>
    <source>
        <strain evidence="10 11">Nb-231</strain>
    </source>
</reference>
<comment type="similarity">
    <text evidence="8">Belongs to the DNA photolyase family.</text>
</comment>
<feature type="site" description="Electron transfer via tryptophanyl radical" evidence="7">
    <location>
        <position position="305"/>
    </location>
</feature>
<feature type="binding site" evidence="6">
    <location>
        <position position="224"/>
    </location>
    <ligand>
        <name>FAD</name>
        <dbReference type="ChEBI" id="CHEBI:57692"/>
    </ligand>
</feature>
<evidence type="ECO:0000256" key="1">
    <source>
        <dbReference type="ARBA" id="ARBA00001932"/>
    </source>
</evidence>
<dbReference type="InterPro" id="IPR005101">
    <property type="entry name" value="Cryptochr/Photolyase_FAD-bd"/>
</dbReference>
<keyword evidence="4 6" id="KW-0274">FAD</keyword>
<dbReference type="PRINTS" id="PR00147">
    <property type="entry name" value="DNAPHOTLYASE"/>
</dbReference>
<dbReference type="InterPro" id="IPR002081">
    <property type="entry name" value="Cryptochrome/DNA_photolyase_1"/>
</dbReference>
<name>A4BQ31_9GAMM</name>
<feature type="binding site" evidence="6">
    <location>
        <begin position="236"/>
        <end position="240"/>
    </location>
    <ligand>
        <name>FAD</name>
        <dbReference type="ChEBI" id="CHEBI:57692"/>
    </ligand>
</feature>
<organism evidence="10 11">
    <name type="scientific">Nitrococcus mobilis Nb-231</name>
    <dbReference type="NCBI Taxonomy" id="314278"/>
    <lineage>
        <taxon>Bacteria</taxon>
        <taxon>Pseudomonadati</taxon>
        <taxon>Pseudomonadota</taxon>
        <taxon>Gammaproteobacteria</taxon>
        <taxon>Chromatiales</taxon>
        <taxon>Ectothiorhodospiraceae</taxon>
        <taxon>Nitrococcus</taxon>
    </lineage>
</organism>
<comment type="cofactor">
    <cofactor evidence="1">
        <name>(6R)-5,10-methylene-5,6,7,8-tetrahydrofolate</name>
        <dbReference type="ChEBI" id="CHEBI:15636"/>
    </cofactor>
</comment>
<dbReference type="eggNOG" id="COG0415">
    <property type="taxonomic scope" value="Bacteria"/>
</dbReference>
<evidence type="ECO:0000313" key="11">
    <source>
        <dbReference type="Proteomes" id="UP000003374"/>
    </source>
</evidence>
<keyword evidence="11" id="KW-1185">Reference proteome</keyword>
<dbReference type="PROSITE" id="PS51645">
    <property type="entry name" value="PHR_CRY_ALPHA_BETA"/>
    <property type="match status" value="1"/>
</dbReference>
<evidence type="ECO:0000256" key="3">
    <source>
        <dbReference type="ARBA" id="ARBA00022630"/>
    </source>
</evidence>
<proteinExistence type="inferred from homology"/>
<sequence>MSNRTPVLFWFRRDLRLADHPGLVACQAARVPVIPVFILDPQTEALGAAAKWRLGLAIASFRERLQAIGSDLILRRGPAKETLLELLEETGACEVHWSRNYTPDAIERDQEVKTALKRAGRHALSHPGHTLIEPWAVSPAASDHFRVYSPYWRAFRTIEIAPVVPEIEALPAPALWPRSDNLAGWRLDAAMNRGAEVVARYACVGEQAALERFAAFLDEPWSAYRNGRDRLDLAATSLLSENLTYGEISPRTIWHGVCASGGDQEQGGETFLKELVWREFSYHLLYHTPHITQRNWRAEWNAFPWRGDNEQAARWRKGLTGEPVIDAAMRQMYVTGTMHNRARMLVASYLTKHLMTHWKIGMDWFAQCLIDWDPAANALGWQWVAGSGPDAAPFFRVFNPATQAEKFDPDAVYRRRYVAELAGDNPGEAALAYFDACPRHWSLDPEQKYPEAPLIELKRGRERALEAYQHYVVKNKPII</sequence>
<evidence type="ECO:0000256" key="2">
    <source>
        <dbReference type="ARBA" id="ARBA00005862"/>
    </source>
</evidence>
<evidence type="ECO:0000259" key="9">
    <source>
        <dbReference type="PROSITE" id="PS51645"/>
    </source>
</evidence>
<dbReference type="GO" id="GO:0006139">
    <property type="term" value="P:nucleobase-containing compound metabolic process"/>
    <property type="evidence" value="ECO:0007669"/>
    <property type="project" value="UniProtKB-ARBA"/>
</dbReference>
<feature type="site" description="Electron transfer via tryptophanyl radical" evidence="7">
    <location>
        <position position="358"/>
    </location>
</feature>
<dbReference type="EMBL" id="AAOF01000004">
    <property type="protein sequence ID" value="EAR22186.1"/>
    <property type="molecule type" value="Genomic_DNA"/>
</dbReference>
<dbReference type="PANTHER" id="PTHR11455:SF9">
    <property type="entry name" value="CRYPTOCHROME CIRCADIAN CLOCK 5 ISOFORM X1"/>
    <property type="match status" value="1"/>
</dbReference>
<dbReference type="Pfam" id="PF03441">
    <property type="entry name" value="FAD_binding_7"/>
    <property type="match status" value="1"/>
</dbReference>
<comment type="caution">
    <text evidence="10">The sequence shown here is derived from an EMBL/GenBank/DDBJ whole genome shotgun (WGS) entry which is preliminary data.</text>
</comment>
<gene>
    <name evidence="10" type="ORF">NB231_04735</name>
</gene>
<keyword evidence="3 6" id="KW-0285">Flavoprotein</keyword>
<evidence type="ECO:0000256" key="4">
    <source>
        <dbReference type="ARBA" id="ARBA00022827"/>
    </source>
</evidence>
<dbReference type="SUPFAM" id="SSF48173">
    <property type="entry name" value="Cryptochrome/photolyase FAD-binding domain"/>
    <property type="match status" value="1"/>
</dbReference>